<evidence type="ECO:0000256" key="1">
    <source>
        <dbReference type="SAM" id="MobiDB-lite"/>
    </source>
</evidence>
<dbReference type="AlphaFoldDB" id="A0AA97PMR9"/>
<sequence length="88" mass="9892">MSLVHWDFVPTIGDAILPWCAITHTHPFFSQAPEPSPELNTTLAKRRQQVSSEGDRLRGRVKRRLVSPELPLALAPSPLERPGNRAWS</sequence>
<organism evidence="2">
    <name type="scientific">Pyricularia oryzae (strain Y34)</name>
    <name type="common">Rice blast fungus</name>
    <name type="synonym">Magnaporthe oryzae</name>
    <dbReference type="NCBI Taxonomy" id="1143189"/>
    <lineage>
        <taxon>Eukaryota</taxon>
        <taxon>Fungi</taxon>
        <taxon>Dikarya</taxon>
        <taxon>Ascomycota</taxon>
        <taxon>Pezizomycotina</taxon>
        <taxon>Sordariomycetes</taxon>
        <taxon>Sordariomycetidae</taxon>
        <taxon>Magnaporthales</taxon>
        <taxon>Pyriculariaceae</taxon>
        <taxon>Pyricularia</taxon>
    </lineage>
</organism>
<proteinExistence type="predicted"/>
<feature type="region of interest" description="Disordered" evidence="1">
    <location>
        <begin position="31"/>
        <end position="60"/>
    </location>
</feature>
<reference evidence="2" key="1">
    <citation type="journal article" date="2012" name="PLoS Genet.">
        <title>Comparative analysis of the genomes of two field isolates of the rice blast fungus Magnaporthe oryzae.</title>
        <authorList>
            <person name="Xue M."/>
            <person name="Yang J."/>
            <person name="Li Z."/>
            <person name="Hu S."/>
            <person name="Yao N."/>
            <person name="Dean R.A."/>
            <person name="Zhao W."/>
            <person name="Shen M."/>
            <person name="Zhang H."/>
            <person name="Li C."/>
            <person name="Liu L."/>
            <person name="Cao L."/>
            <person name="Xu X."/>
            <person name="Xing Y."/>
            <person name="Hsiang T."/>
            <person name="Zhang Z."/>
            <person name="Xu J.R."/>
            <person name="Peng Y.L."/>
        </authorList>
    </citation>
    <scope>NUCLEOTIDE SEQUENCE</scope>
    <source>
        <strain evidence="2">Y34</strain>
    </source>
</reference>
<dbReference type="EMBL" id="JH793893">
    <property type="protein sequence ID" value="ELQ40294.1"/>
    <property type="molecule type" value="Genomic_DNA"/>
</dbReference>
<accession>A0AA97PMR9</accession>
<evidence type="ECO:0000313" key="2">
    <source>
        <dbReference type="EMBL" id="ELQ40294.1"/>
    </source>
</evidence>
<protein>
    <submittedName>
        <fullName evidence="2">Uncharacterized protein</fullName>
    </submittedName>
</protein>
<gene>
    <name evidence="2" type="ORF">OOU_Y34scaffold00451g20</name>
</gene>
<name>A0AA97PMR9_PYRO3</name>
<dbReference type="Proteomes" id="UP000011086">
    <property type="component" value="Unassembled WGS sequence"/>
</dbReference>